<dbReference type="PRINTS" id="PR00990">
    <property type="entry name" value="RIBOKINASE"/>
</dbReference>
<dbReference type="Gene3D" id="3.30.1110.10">
    <property type="match status" value="1"/>
</dbReference>
<protein>
    <submittedName>
        <fullName evidence="6">Adenosine kinase</fullName>
    </submittedName>
</protein>
<organism evidence="6 7">
    <name type="scientific">Alloalcanivorax xenomutans</name>
    <dbReference type="NCBI Taxonomy" id="1094342"/>
    <lineage>
        <taxon>Bacteria</taxon>
        <taxon>Pseudomonadati</taxon>
        <taxon>Pseudomonadota</taxon>
        <taxon>Gammaproteobacteria</taxon>
        <taxon>Oceanospirillales</taxon>
        <taxon>Alcanivoracaceae</taxon>
        <taxon>Alloalcanivorax</taxon>
    </lineage>
</organism>
<keyword evidence="2 4" id="KW-0808">Transferase</keyword>
<name>A0A9Q3ZI97_9GAMM</name>
<dbReference type="InterPro" id="IPR052700">
    <property type="entry name" value="Carb_kinase_PfkB-like"/>
</dbReference>
<dbReference type="Proteomes" id="UP001107961">
    <property type="component" value="Unassembled WGS sequence"/>
</dbReference>
<evidence type="ECO:0000256" key="3">
    <source>
        <dbReference type="ARBA" id="ARBA00022777"/>
    </source>
</evidence>
<dbReference type="InterPro" id="IPR002173">
    <property type="entry name" value="Carboh/pur_kinase_PfkB_CS"/>
</dbReference>
<proteinExistence type="inferred from homology"/>
<evidence type="ECO:0000256" key="2">
    <source>
        <dbReference type="ARBA" id="ARBA00022679"/>
    </source>
</evidence>
<dbReference type="PANTHER" id="PTHR43320:SF3">
    <property type="entry name" value="CARBOHYDRATE KINASE PFKB DOMAIN-CONTAINING PROTEIN"/>
    <property type="match status" value="1"/>
</dbReference>
<evidence type="ECO:0000259" key="5">
    <source>
        <dbReference type="Pfam" id="PF00294"/>
    </source>
</evidence>
<feature type="domain" description="Carbohydrate kinase PfkB" evidence="5">
    <location>
        <begin position="59"/>
        <end position="317"/>
    </location>
</feature>
<dbReference type="PANTHER" id="PTHR43320">
    <property type="entry name" value="SUGAR KINASE"/>
    <property type="match status" value="1"/>
</dbReference>
<dbReference type="GO" id="GO:0016301">
    <property type="term" value="F:kinase activity"/>
    <property type="evidence" value="ECO:0007669"/>
    <property type="project" value="UniProtKB-KW"/>
</dbReference>
<evidence type="ECO:0000313" key="6">
    <source>
        <dbReference type="EMBL" id="MCE7510782.1"/>
    </source>
</evidence>
<dbReference type="SUPFAM" id="SSF53613">
    <property type="entry name" value="Ribokinase-like"/>
    <property type="match status" value="1"/>
</dbReference>
<dbReference type="InterPro" id="IPR011611">
    <property type="entry name" value="PfkB_dom"/>
</dbReference>
<comment type="similarity">
    <text evidence="1 4">Belongs to the carbohydrate kinase PfkB family.</text>
</comment>
<dbReference type="AlphaFoldDB" id="A0A9Q3ZI97"/>
<reference evidence="6" key="1">
    <citation type="submission" date="2022-01" db="EMBL/GenBank/DDBJ databases">
        <authorList>
            <person name="Karlyshev A.V."/>
            <person name="Jaspars M."/>
        </authorList>
    </citation>
    <scope>NUCLEOTIDE SEQUENCE</scope>
    <source>
        <strain evidence="6">AGSA3-2</strain>
    </source>
</reference>
<gene>
    <name evidence="6" type="ORF">LZG35_19260</name>
</gene>
<evidence type="ECO:0000256" key="1">
    <source>
        <dbReference type="ARBA" id="ARBA00010688"/>
    </source>
</evidence>
<evidence type="ECO:0000313" key="7">
    <source>
        <dbReference type="Proteomes" id="UP001107961"/>
    </source>
</evidence>
<dbReference type="InterPro" id="IPR029056">
    <property type="entry name" value="Ribokinase-like"/>
</dbReference>
<evidence type="ECO:0000256" key="4">
    <source>
        <dbReference type="RuleBase" id="RU003704"/>
    </source>
</evidence>
<dbReference type="Gene3D" id="3.40.1190.20">
    <property type="match status" value="1"/>
</dbReference>
<dbReference type="CDD" id="cd01168">
    <property type="entry name" value="adenosine_kinase"/>
    <property type="match status" value="1"/>
</dbReference>
<comment type="caution">
    <text evidence="6">The sequence shown here is derived from an EMBL/GenBank/DDBJ whole genome shotgun (WGS) entry which is preliminary data.</text>
</comment>
<keyword evidence="7" id="KW-1185">Reference proteome</keyword>
<sequence>MEKKYDVYALGNALVDTEIEVSDAFLERMEVGKGLMTLVDQARQAELLRALEGEAEPHKLTSGGSACNTVVAARQFGGSGYYACKVAGDDTGDIFVRELLAAGVDTNMNGNRPRGISGRCLVMITPDAERTMNTFLGISEQVSEDEVDEQIVAASRYVYLEGYLVSSPSARAAAIRLRQLAEKNGVGTALTFSDPAMVRFFRDGLTEMLGDGVDLLFCNEDEAKGFTDTDTPEAALEALKPLCRTLVMTRGAEGSLLWDGQQTHSVPCDPVKPVDTNGAGDMFAGAYLYAITHGHDAVTAARLANAAAGRLIVEFGPRLPSGAHQEIRQRILGE</sequence>
<dbReference type="RefSeq" id="WP_080531948.1">
    <property type="nucleotide sequence ID" value="NZ_CP012331.1"/>
</dbReference>
<dbReference type="EMBL" id="JAJVKT010000030">
    <property type="protein sequence ID" value="MCE7510782.1"/>
    <property type="molecule type" value="Genomic_DNA"/>
</dbReference>
<dbReference type="KEGG" id="axe:P40_18475"/>
<dbReference type="InterPro" id="IPR002139">
    <property type="entry name" value="Ribo/fructo_kinase"/>
</dbReference>
<accession>A0A9Q3ZI97</accession>
<dbReference type="PROSITE" id="PS00584">
    <property type="entry name" value="PFKB_KINASES_2"/>
    <property type="match status" value="1"/>
</dbReference>
<keyword evidence="3 4" id="KW-0418">Kinase</keyword>
<dbReference type="Pfam" id="PF00294">
    <property type="entry name" value="PfkB"/>
    <property type="match status" value="1"/>
</dbReference>